<reference evidence="1 2" key="3">
    <citation type="submission" date="2023-06" db="EMBL/GenBank/DDBJ databases">
        <authorList>
            <person name="Zeman M."/>
            <person name="Kubasova T."/>
            <person name="Jahodarova E."/>
            <person name="Nykrynova M."/>
            <person name="Rychlik I."/>
        </authorList>
    </citation>
    <scope>NUCLEOTIDE SEQUENCE [LARGE SCALE GENOMIC DNA]</scope>
    <source>
        <strain evidence="1 2">ET340</strain>
    </source>
</reference>
<protein>
    <submittedName>
        <fullName evidence="1">Selenium cofactor biosynthesis protein YqeC</fullName>
    </submittedName>
</protein>
<reference evidence="1 2" key="1">
    <citation type="submission" date="2023-06" db="EMBL/GenBank/DDBJ databases">
        <title>Identification and characterization of horizontal gene transfer across gut microbiota members of farm animals based on homology search.</title>
        <authorList>
            <person name="Schwarzerova J."/>
            <person name="Nykrynova M."/>
            <person name="Jureckova K."/>
            <person name="Cejkova D."/>
            <person name="Rychlik I."/>
        </authorList>
    </citation>
    <scope>NUCLEOTIDE SEQUENCE [LARGE SCALE GENOMIC DNA]</scope>
    <source>
        <strain evidence="1 2">ET340</strain>
    </source>
</reference>
<dbReference type="NCBIfam" id="TIGR03172">
    <property type="entry name" value="selenium cofactor biosynthesis protein YqeC"/>
    <property type="match status" value="1"/>
</dbReference>
<dbReference type="InterPro" id="IPR017587">
    <property type="entry name" value="YqeC"/>
</dbReference>
<organism evidence="1 2">
    <name type="scientific">Allofournierella massiliensis</name>
    <dbReference type="NCBI Taxonomy" id="1650663"/>
    <lineage>
        <taxon>Bacteria</taxon>
        <taxon>Bacillati</taxon>
        <taxon>Bacillota</taxon>
        <taxon>Clostridia</taxon>
        <taxon>Eubacteriales</taxon>
        <taxon>Oscillospiraceae</taxon>
        <taxon>Allofournierella</taxon>
    </lineage>
</organism>
<evidence type="ECO:0000313" key="2">
    <source>
        <dbReference type="Proteomes" id="UP001529380"/>
    </source>
</evidence>
<gene>
    <name evidence="1" type="primary">yqeC</name>
    <name evidence="1" type="ORF">QUW08_07480</name>
</gene>
<dbReference type="EMBL" id="JAUDCL010000011">
    <property type="protein sequence ID" value="MDM8201132.1"/>
    <property type="molecule type" value="Genomic_DNA"/>
</dbReference>
<comment type="caution">
    <text evidence="1">The sequence shown here is derived from an EMBL/GenBank/DDBJ whole genome shotgun (WGS) entry which is preliminary data.</text>
</comment>
<proteinExistence type="predicted"/>
<dbReference type="RefSeq" id="WP_289599733.1">
    <property type="nucleotide sequence ID" value="NZ_JAUDCL010000011.1"/>
</dbReference>
<dbReference type="Proteomes" id="UP001529380">
    <property type="component" value="Unassembled WGS sequence"/>
</dbReference>
<keyword evidence="2" id="KW-1185">Reference proteome</keyword>
<accession>A0ABT7UQG4</accession>
<name>A0ABT7UQG4_9FIRM</name>
<evidence type="ECO:0000313" key="1">
    <source>
        <dbReference type="EMBL" id="MDM8201132.1"/>
    </source>
</evidence>
<sequence>MNETLSSLLGVRPGVTALVGAGGKTTAMLTLAEELAKAGKRVIVTTTTHMFPPDEQRYGPVFSPEDTAGIAAALERTGLAVAAGPMDERGKLTGVSDEQVEGFLRLADYVLAEADGSRRLPCKTPGEKEPALPAQTGLVAAVLGLSCLGRPLEQVCFRAELAARRLETDPDRPVTPELLARLAAEPWGLAKGSEGRRFVILLNQSDLCEQADLSRVVRAVKETSSARVVSAALQKKEWKEESIC</sequence>
<dbReference type="Pfam" id="PF19842">
    <property type="entry name" value="YqeC"/>
    <property type="match status" value="1"/>
</dbReference>
<reference evidence="2" key="2">
    <citation type="submission" date="2023-06" db="EMBL/GenBank/DDBJ databases">
        <title>Identification and characterization of horizontal gene transfer across gut microbiota members of farm animals based on homology search.</title>
        <authorList>
            <person name="Zeman M."/>
            <person name="Kubasova T."/>
            <person name="Jahodarova E."/>
            <person name="Nykrynova M."/>
            <person name="Rychlik I."/>
        </authorList>
    </citation>
    <scope>NUCLEOTIDE SEQUENCE [LARGE SCALE GENOMIC DNA]</scope>
    <source>
        <strain evidence="2">ET340</strain>
    </source>
</reference>